<keyword evidence="1" id="KW-0812">Transmembrane</keyword>
<proteinExistence type="predicted"/>
<protein>
    <submittedName>
        <fullName evidence="2">DUF4190 domain-containing protein</fullName>
    </submittedName>
</protein>
<evidence type="ECO:0000256" key="1">
    <source>
        <dbReference type="SAM" id="Phobius"/>
    </source>
</evidence>
<comment type="caution">
    <text evidence="2">The sequence shown here is derived from an EMBL/GenBank/DDBJ whole genome shotgun (WGS) entry which is preliminary data.</text>
</comment>
<gene>
    <name evidence="2" type="ORF">KO481_03825</name>
</gene>
<feature type="transmembrane region" description="Helical" evidence="1">
    <location>
        <begin position="28"/>
        <end position="50"/>
    </location>
</feature>
<evidence type="ECO:0000313" key="2">
    <source>
        <dbReference type="EMBL" id="MBU3060649.1"/>
    </source>
</evidence>
<evidence type="ECO:0000313" key="3">
    <source>
        <dbReference type="Proteomes" id="UP000733379"/>
    </source>
</evidence>
<reference evidence="2 3" key="1">
    <citation type="submission" date="2021-06" db="EMBL/GenBank/DDBJ databases">
        <title>Actinomycetes sequencing.</title>
        <authorList>
            <person name="Shan Q."/>
        </authorList>
    </citation>
    <scope>NUCLEOTIDE SEQUENCE [LARGE SCALE GENOMIC DNA]</scope>
    <source>
        <strain evidence="2 3">NEAU-G5</strain>
    </source>
</reference>
<keyword evidence="3" id="KW-1185">Reference proteome</keyword>
<accession>A0ABS6ARJ7</accession>
<dbReference type="Proteomes" id="UP000733379">
    <property type="component" value="Unassembled WGS sequence"/>
</dbReference>
<organism evidence="2 3">
    <name type="scientific">Nocardia albiluteola</name>
    <dbReference type="NCBI Taxonomy" id="2842303"/>
    <lineage>
        <taxon>Bacteria</taxon>
        <taxon>Bacillati</taxon>
        <taxon>Actinomycetota</taxon>
        <taxon>Actinomycetes</taxon>
        <taxon>Mycobacteriales</taxon>
        <taxon>Nocardiaceae</taxon>
        <taxon>Nocardia</taxon>
    </lineage>
</organism>
<sequence>MWNQGPYYGDLPDQPIGQPIEHPHATTVLLLGALSVFCCGALGPVAWAMGKRALDQIERSGGAFGGRTQVLVGYILGVVGTVLMCVVAVIYLMILVGGRA</sequence>
<feature type="transmembrane region" description="Helical" evidence="1">
    <location>
        <begin position="71"/>
        <end position="94"/>
    </location>
</feature>
<keyword evidence="1" id="KW-0472">Membrane</keyword>
<dbReference type="RefSeq" id="WP_215915933.1">
    <property type="nucleotide sequence ID" value="NZ_JAHKNI010000001.1"/>
</dbReference>
<name>A0ABS6ARJ7_9NOCA</name>
<dbReference type="EMBL" id="JAHKNI010000001">
    <property type="protein sequence ID" value="MBU3060649.1"/>
    <property type="molecule type" value="Genomic_DNA"/>
</dbReference>
<keyword evidence="1" id="KW-1133">Transmembrane helix</keyword>